<protein>
    <submittedName>
        <fullName evidence="1">Uncharacterized protein</fullName>
    </submittedName>
</protein>
<keyword evidence="2" id="KW-1185">Reference proteome</keyword>
<proteinExistence type="predicted"/>
<organism evidence="1 2">
    <name type="scientific">Phoenicibacter congonensis</name>
    <dbReference type="NCBI Taxonomy" id="1944646"/>
    <lineage>
        <taxon>Bacteria</taxon>
        <taxon>Bacillati</taxon>
        <taxon>Actinomycetota</taxon>
        <taxon>Coriobacteriia</taxon>
        <taxon>Eggerthellales</taxon>
        <taxon>Eggerthellaceae</taxon>
        <taxon>Phoenicibacter</taxon>
    </lineage>
</organism>
<comment type="caution">
    <text evidence="1">The sequence shown here is derived from an EMBL/GenBank/DDBJ whole genome shotgun (WGS) entry which is preliminary data.</text>
</comment>
<evidence type="ECO:0000313" key="1">
    <source>
        <dbReference type="EMBL" id="MDO4842714.1"/>
    </source>
</evidence>
<dbReference type="EMBL" id="JAUMVS010000276">
    <property type="protein sequence ID" value="MDO4842714.1"/>
    <property type="molecule type" value="Genomic_DNA"/>
</dbReference>
<gene>
    <name evidence="1" type="ORF">Q3982_08580</name>
</gene>
<evidence type="ECO:0000313" key="2">
    <source>
        <dbReference type="Proteomes" id="UP001168575"/>
    </source>
</evidence>
<sequence>MVEVHIVALDMGDGGCGVLVPAVVGRDVEGHIDGSWLLLLWLLLGRCKRPTCHGYRNNDRSGYRCNLGLMRARPLG</sequence>
<dbReference type="AlphaFoldDB" id="A0AA43UBJ9"/>
<name>A0AA43UBJ9_9ACTN</name>
<dbReference type="Proteomes" id="UP001168575">
    <property type="component" value="Unassembled WGS sequence"/>
</dbReference>
<reference evidence="1" key="1">
    <citation type="submission" date="2023-07" db="EMBL/GenBank/DDBJ databases">
        <title>Between Cages and Wild: Unraveling the Impact of Captivity on Animal Microbiomes and Antimicrobial Resistance.</title>
        <authorList>
            <person name="Schmartz G.P."/>
            <person name="Rehner J."/>
            <person name="Schuff M.J."/>
            <person name="Becker S.L."/>
            <person name="Kravczyk M."/>
            <person name="Gurevich A."/>
            <person name="Francke R."/>
            <person name="Mueller R."/>
            <person name="Keller V."/>
            <person name="Keller A."/>
        </authorList>
    </citation>
    <scope>NUCLEOTIDE SEQUENCE</scope>
    <source>
        <strain evidence="1">S12M_St_49</strain>
    </source>
</reference>
<accession>A0AA43UBJ9</accession>